<evidence type="ECO:0000313" key="20">
    <source>
        <dbReference type="EMBL" id="RJL16343.1"/>
    </source>
</evidence>
<evidence type="ECO:0000256" key="2">
    <source>
        <dbReference type="ARBA" id="ARBA00004429"/>
    </source>
</evidence>
<sequence length="618" mass="67466">MQLSWRRDSIVPVGLAVAVTIATALPATRYMTGLQFDQLAGRAENTLGLAVSALRGELARYENLPALIAQHDSIRALVRDPGNGPLADQVNRELEAINALLGSSVIYAMLPDGTTVAASNHGAPDSFVGGNFAYRPYFSDALAGGEGRFFALGTTSLKRGYYFGAPIREAGRITGVLVFKVDIDPIEMTWKGADYGIVVTDPEGIIFMSDRAEWTYAAIEALTEERLARTAETRRYAETELRELPVTRGQGPGGHLLMTVPEPQGRTEYLALTEAMPEMDWTVKVLMQTRPARIQALIAVAALLSLFWVAVLIWLSLQQRRRRFEERLAVQREAQETLERRVGERTADLAEVNRRLEEEVIERRATERELRKTQSDLVQAGKLAALGQMSAALSHEFNQPLGAVRAYAENAGILLERGRIDEAQQNLADISALVERMDVLGRHLRNFARMPNTELQTVALEQVIRDTRPIIAPRLRAAGVELETEIGDGDHDGPLLVRAGPVRLQQVLVNIISNAADAVEGRPDPRIRLTARRRGDRVTVAVRDNGPGVAPGIAARIFDPFFTTKGVGKGLGLGLSISYNIVKDFGGSLHLSSPDGGGAEMLLELPAATARDLPEAAE</sequence>
<dbReference type="InterPro" id="IPR017055">
    <property type="entry name" value="Sig_transdc_His_kinase_DctB"/>
</dbReference>
<keyword evidence="11" id="KW-0067">ATP-binding</keyword>
<feature type="domain" description="Histidine kinase" evidence="19">
    <location>
        <begin position="392"/>
        <end position="609"/>
    </location>
</feature>
<dbReference type="Pfam" id="PF00512">
    <property type="entry name" value="HisKA"/>
    <property type="match status" value="1"/>
</dbReference>
<evidence type="ECO:0000256" key="11">
    <source>
        <dbReference type="ARBA" id="ARBA00022840"/>
    </source>
</evidence>
<keyword evidence="5" id="KW-0997">Cell inner membrane</keyword>
<dbReference type="InterPro" id="IPR036890">
    <property type="entry name" value="HATPase_C_sf"/>
</dbReference>
<dbReference type="CDD" id="cd00082">
    <property type="entry name" value="HisKA"/>
    <property type="match status" value="1"/>
</dbReference>
<dbReference type="Gene3D" id="1.10.287.130">
    <property type="match status" value="1"/>
</dbReference>
<dbReference type="InterPro" id="IPR003594">
    <property type="entry name" value="HATPase_dom"/>
</dbReference>
<dbReference type="FunFam" id="1.10.287.130:FF:000049">
    <property type="entry name" value="C4-dicarboxylate transport sensor protein DctB"/>
    <property type="match status" value="1"/>
</dbReference>
<evidence type="ECO:0000256" key="13">
    <source>
        <dbReference type="ARBA" id="ARBA00023012"/>
    </source>
</evidence>
<dbReference type="FunFam" id="3.30.450.20:FF:000127">
    <property type="entry name" value="C4-dicarboxylate transport sensor protein"/>
    <property type="match status" value="1"/>
</dbReference>
<evidence type="ECO:0000256" key="15">
    <source>
        <dbReference type="ARBA" id="ARBA00059004"/>
    </source>
</evidence>
<dbReference type="SMART" id="SM00387">
    <property type="entry name" value="HATPase_c"/>
    <property type="match status" value="1"/>
</dbReference>
<evidence type="ECO:0000256" key="1">
    <source>
        <dbReference type="ARBA" id="ARBA00000085"/>
    </source>
</evidence>
<evidence type="ECO:0000259" key="19">
    <source>
        <dbReference type="PROSITE" id="PS50109"/>
    </source>
</evidence>
<dbReference type="InterPro" id="IPR003661">
    <property type="entry name" value="HisK_dim/P_dom"/>
</dbReference>
<evidence type="ECO:0000256" key="12">
    <source>
        <dbReference type="ARBA" id="ARBA00022989"/>
    </source>
</evidence>
<dbReference type="PROSITE" id="PS50109">
    <property type="entry name" value="HIS_KIN"/>
    <property type="match status" value="1"/>
</dbReference>
<dbReference type="Proteomes" id="UP000283587">
    <property type="component" value="Unassembled WGS sequence"/>
</dbReference>
<keyword evidence="12 18" id="KW-1133">Transmembrane helix</keyword>
<keyword evidence="17" id="KW-0175">Coiled coil</keyword>
<dbReference type="InterPro" id="IPR029151">
    <property type="entry name" value="Sensor-like_sf"/>
</dbReference>
<dbReference type="GO" id="GO:0000155">
    <property type="term" value="F:phosphorelay sensor kinase activity"/>
    <property type="evidence" value="ECO:0007669"/>
    <property type="project" value="InterPro"/>
</dbReference>
<dbReference type="SUPFAM" id="SSF103190">
    <property type="entry name" value="Sensory domain-like"/>
    <property type="match status" value="1"/>
</dbReference>
<dbReference type="PANTHER" id="PTHR43065">
    <property type="entry name" value="SENSOR HISTIDINE KINASE"/>
    <property type="match status" value="1"/>
</dbReference>
<evidence type="ECO:0000256" key="6">
    <source>
        <dbReference type="ARBA" id="ARBA00022553"/>
    </source>
</evidence>
<dbReference type="Gene3D" id="3.30.450.20">
    <property type="entry name" value="PAS domain"/>
    <property type="match status" value="2"/>
</dbReference>
<reference evidence="21" key="1">
    <citation type="submission" date="2018-09" db="EMBL/GenBank/DDBJ databases">
        <title>Paracoccus onubensis nov. sp. a moderate halophilic bacterium isolated from Gruta de las Maravillas (Aracena, Spain).</title>
        <authorList>
            <person name="Jurado V."/>
            <person name="Gutierrez-Patricio S."/>
            <person name="Gonzalez-Pimentel J.L."/>
            <person name="Miller A.Z."/>
            <person name="Laiz L."/>
            <person name="Saiz-Jimenez C."/>
        </authorList>
    </citation>
    <scope>NUCLEOTIDE SEQUENCE [LARGE SCALE GENOMIC DNA]</scope>
    <source>
        <strain evidence="21">DSM 26381</strain>
    </source>
</reference>
<keyword evidence="14 18" id="KW-0472">Membrane</keyword>
<evidence type="ECO:0000256" key="4">
    <source>
        <dbReference type="ARBA" id="ARBA00022475"/>
    </source>
</evidence>
<keyword evidence="10 20" id="KW-0418">Kinase</keyword>
<dbReference type="SUPFAM" id="SSF55874">
    <property type="entry name" value="ATPase domain of HSP90 chaperone/DNA topoisomerase II/histidine kinase"/>
    <property type="match status" value="1"/>
</dbReference>
<evidence type="ECO:0000256" key="8">
    <source>
        <dbReference type="ARBA" id="ARBA00022692"/>
    </source>
</evidence>
<dbReference type="PRINTS" id="PR00344">
    <property type="entry name" value="BCTRLSENSOR"/>
</dbReference>
<keyword evidence="21" id="KW-1185">Reference proteome</keyword>
<dbReference type="InterPro" id="IPR036097">
    <property type="entry name" value="HisK_dim/P_sf"/>
</dbReference>
<dbReference type="GO" id="GO:0005886">
    <property type="term" value="C:plasma membrane"/>
    <property type="evidence" value="ECO:0007669"/>
    <property type="project" value="UniProtKB-SubCell"/>
</dbReference>
<evidence type="ECO:0000256" key="14">
    <source>
        <dbReference type="ARBA" id="ARBA00023136"/>
    </source>
</evidence>
<keyword evidence="9" id="KW-0547">Nucleotide-binding</keyword>
<evidence type="ECO:0000313" key="21">
    <source>
        <dbReference type="Proteomes" id="UP000283587"/>
    </source>
</evidence>
<keyword evidence="6" id="KW-0597">Phosphoprotein</keyword>
<comment type="caution">
    <text evidence="20">The sequence shown here is derived from an EMBL/GenBank/DDBJ whole genome shotgun (WGS) entry which is preliminary data.</text>
</comment>
<organism evidence="20 21">
    <name type="scientific">Paracoccus siganidrum</name>
    <dbReference type="NCBI Taxonomy" id="1276757"/>
    <lineage>
        <taxon>Bacteria</taxon>
        <taxon>Pseudomonadati</taxon>
        <taxon>Pseudomonadota</taxon>
        <taxon>Alphaproteobacteria</taxon>
        <taxon>Rhodobacterales</taxon>
        <taxon>Paracoccaceae</taxon>
        <taxon>Paracoccus</taxon>
    </lineage>
</organism>
<dbReference type="Gene3D" id="3.30.565.10">
    <property type="entry name" value="Histidine kinase-like ATPase, C-terminal domain"/>
    <property type="match status" value="1"/>
</dbReference>
<dbReference type="EC" id="2.7.13.3" evidence="3"/>
<keyword evidence="7" id="KW-0808">Transferase</keyword>
<dbReference type="RefSeq" id="WP_119898040.1">
    <property type="nucleotide sequence ID" value="NZ_QNRC01000003.1"/>
</dbReference>
<comment type="function">
    <text evidence="15">Member of the two-component regulatory system DctB/DctD involved in the transport of C4-dicarboxylates. DctB functions as a membrane-associated protein kinase that phosphorylates DctD in response to environmental signals.</text>
</comment>
<keyword evidence="13" id="KW-0902">Two-component regulatory system</keyword>
<dbReference type="Gene3D" id="6.10.250.3020">
    <property type="match status" value="1"/>
</dbReference>
<comment type="catalytic activity">
    <reaction evidence="1">
        <text>ATP + protein L-histidine = ADP + protein N-phospho-L-histidine.</text>
        <dbReference type="EC" id="2.7.13.3"/>
    </reaction>
</comment>
<comment type="subcellular location">
    <subcellularLocation>
        <location evidence="2">Cell inner membrane</location>
        <topology evidence="2">Multi-pass membrane protein</topology>
    </subcellularLocation>
</comment>
<evidence type="ECO:0000256" key="18">
    <source>
        <dbReference type="SAM" id="Phobius"/>
    </source>
</evidence>
<keyword evidence="4" id="KW-1003">Cell membrane</keyword>
<feature type="transmembrane region" description="Helical" evidence="18">
    <location>
        <begin position="296"/>
        <end position="317"/>
    </location>
</feature>
<feature type="coiled-coil region" evidence="17">
    <location>
        <begin position="321"/>
        <end position="376"/>
    </location>
</feature>
<dbReference type="SUPFAM" id="SSF47384">
    <property type="entry name" value="Homodimeric domain of signal transducing histidine kinase"/>
    <property type="match status" value="1"/>
</dbReference>
<dbReference type="InterPro" id="IPR005467">
    <property type="entry name" value="His_kinase_dom"/>
</dbReference>
<dbReference type="InterPro" id="IPR004358">
    <property type="entry name" value="Sig_transdc_His_kin-like_C"/>
</dbReference>
<dbReference type="AlphaFoldDB" id="A0A419A7B3"/>
<dbReference type="SMART" id="SM00388">
    <property type="entry name" value="HisKA"/>
    <property type="match status" value="1"/>
</dbReference>
<evidence type="ECO:0000256" key="5">
    <source>
        <dbReference type="ARBA" id="ARBA00022519"/>
    </source>
</evidence>
<dbReference type="Pfam" id="PF02518">
    <property type="entry name" value="HATPase_c"/>
    <property type="match status" value="1"/>
</dbReference>
<evidence type="ECO:0000256" key="9">
    <source>
        <dbReference type="ARBA" id="ARBA00022741"/>
    </source>
</evidence>
<dbReference type="PANTHER" id="PTHR43065:SF46">
    <property type="entry name" value="C4-DICARBOXYLATE TRANSPORT SENSOR PROTEIN DCTB"/>
    <property type="match status" value="1"/>
</dbReference>
<dbReference type="GO" id="GO:0005524">
    <property type="term" value="F:ATP binding"/>
    <property type="evidence" value="ECO:0007669"/>
    <property type="project" value="UniProtKB-KW"/>
</dbReference>
<dbReference type="OrthoDB" id="7568856at2"/>
<evidence type="ECO:0000256" key="3">
    <source>
        <dbReference type="ARBA" id="ARBA00012438"/>
    </source>
</evidence>
<dbReference type="PIRSF" id="PIRSF036431">
    <property type="entry name" value="STHK_DctB"/>
    <property type="match status" value="1"/>
</dbReference>
<evidence type="ECO:0000256" key="10">
    <source>
        <dbReference type="ARBA" id="ARBA00022777"/>
    </source>
</evidence>
<evidence type="ECO:0000256" key="16">
    <source>
        <dbReference type="ARBA" id="ARBA00073143"/>
    </source>
</evidence>
<keyword evidence="8 18" id="KW-0812">Transmembrane</keyword>
<gene>
    <name evidence="20" type="ORF">D3P05_10095</name>
</gene>
<evidence type="ECO:0000256" key="7">
    <source>
        <dbReference type="ARBA" id="ARBA00022679"/>
    </source>
</evidence>
<evidence type="ECO:0000256" key="17">
    <source>
        <dbReference type="SAM" id="Coils"/>
    </source>
</evidence>
<protein>
    <recommendedName>
        <fullName evidence="16">C4-dicarboxylate transport sensor protein DctB</fullName>
        <ecNumber evidence="3">2.7.13.3</ecNumber>
    </recommendedName>
</protein>
<proteinExistence type="predicted"/>
<dbReference type="EMBL" id="QZEW01000036">
    <property type="protein sequence ID" value="RJL16343.1"/>
    <property type="molecule type" value="Genomic_DNA"/>
</dbReference>
<name>A0A419A7B3_9RHOB</name>
<accession>A0A419A7B3</accession>